<dbReference type="GO" id="GO:0019748">
    <property type="term" value="P:secondary metabolic process"/>
    <property type="evidence" value="ECO:0007669"/>
    <property type="project" value="TreeGrafter"/>
</dbReference>
<comment type="caution">
    <text evidence="5">The sequence shown here is derived from an EMBL/GenBank/DDBJ whole genome shotgun (WGS) entry which is preliminary data.</text>
</comment>
<dbReference type="HOGENOM" id="CLU_1652382_0_0_1"/>
<dbReference type="PANTHER" id="PTHR21240">
    <property type="entry name" value="2-AMINO-3-CARBOXYLMUCONATE-6-SEMIALDEHYDE DECARBOXYLASE"/>
    <property type="match status" value="1"/>
</dbReference>
<comment type="similarity">
    <text evidence="3">Belongs to the metallo-dependent hydrolases superfamily.</text>
</comment>
<feature type="domain" description="Amidohydrolase-related" evidence="4">
    <location>
        <begin position="3"/>
        <end position="68"/>
    </location>
</feature>
<evidence type="ECO:0000256" key="3">
    <source>
        <dbReference type="RuleBase" id="RU366045"/>
    </source>
</evidence>
<dbReference type="GO" id="GO:0005829">
    <property type="term" value="C:cytosol"/>
    <property type="evidence" value="ECO:0007669"/>
    <property type="project" value="TreeGrafter"/>
</dbReference>
<keyword evidence="1 3" id="KW-0210">Decarboxylase</keyword>
<dbReference type="InterPro" id="IPR032466">
    <property type="entry name" value="Metal_Hydrolase"/>
</dbReference>
<proteinExistence type="inferred from homology"/>
<sequence length="160" mass="18116">MKHGKAASEELERCIKELGMVGALIDSHLDDGRYYDEVALDVFAKAQELDVPIYIHPTTPLEDVQVALYDGNYDKEVGAVLGIAGWDWHCDTALSVLRMYAAGRVELQANLSKEHLSNHEWDVYNATDGVFAKEHEYRQDNGEASRKWSGYRRGILQDFI</sequence>
<dbReference type="GO" id="GO:0016787">
    <property type="term" value="F:hydrolase activity"/>
    <property type="evidence" value="ECO:0007669"/>
    <property type="project" value="InterPro"/>
</dbReference>
<dbReference type="Gene3D" id="3.20.20.140">
    <property type="entry name" value="Metal-dependent hydrolases"/>
    <property type="match status" value="1"/>
</dbReference>
<dbReference type="AlphaFoldDB" id="G9NKT3"/>
<dbReference type="SUPFAM" id="SSF51556">
    <property type="entry name" value="Metallo-dependent hydrolases"/>
    <property type="match status" value="1"/>
</dbReference>
<gene>
    <name evidence="5" type="ORF">TRIATDRAFT_281365</name>
</gene>
<dbReference type="OrthoDB" id="432010at2759"/>
<evidence type="ECO:0000313" key="6">
    <source>
        <dbReference type="Proteomes" id="UP000005426"/>
    </source>
</evidence>
<dbReference type="GO" id="GO:0016831">
    <property type="term" value="F:carboxy-lyase activity"/>
    <property type="evidence" value="ECO:0007669"/>
    <property type="project" value="UniProtKB-KW"/>
</dbReference>
<dbReference type="Proteomes" id="UP000005426">
    <property type="component" value="Unassembled WGS sequence"/>
</dbReference>
<name>G9NKT3_HYPAI</name>
<reference evidence="5 6" key="1">
    <citation type="journal article" date="2011" name="Genome Biol.">
        <title>Comparative genome sequence analysis underscores mycoparasitism as the ancestral life style of Trichoderma.</title>
        <authorList>
            <person name="Kubicek C.P."/>
            <person name="Herrera-Estrella A."/>
            <person name="Seidl-Seiboth V."/>
            <person name="Martinez D.A."/>
            <person name="Druzhinina I.S."/>
            <person name="Thon M."/>
            <person name="Zeilinger S."/>
            <person name="Casas-Flores S."/>
            <person name="Horwitz B.A."/>
            <person name="Mukherjee P.K."/>
            <person name="Mukherjee M."/>
            <person name="Kredics L."/>
            <person name="Alcaraz L.D."/>
            <person name="Aerts A."/>
            <person name="Antal Z."/>
            <person name="Atanasova L."/>
            <person name="Cervantes-Badillo M.G."/>
            <person name="Challacombe J."/>
            <person name="Chertkov O."/>
            <person name="McCluskey K."/>
            <person name="Coulpier F."/>
            <person name="Deshpande N."/>
            <person name="von Doehren H."/>
            <person name="Ebbole D.J."/>
            <person name="Esquivel-Naranjo E.U."/>
            <person name="Fekete E."/>
            <person name="Flipphi M."/>
            <person name="Glaser F."/>
            <person name="Gomez-Rodriguez E.Y."/>
            <person name="Gruber S."/>
            <person name="Han C."/>
            <person name="Henrissat B."/>
            <person name="Hermosa R."/>
            <person name="Hernandez-Onate M."/>
            <person name="Karaffa L."/>
            <person name="Kosti I."/>
            <person name="Le Crom S."/>
            <person name="Lindquist E."/>
            <person name="Lucas S."/>
            <person name="Luebeck M."/>
            <person name="Luebeck P.S."/>
            <person name="Margeot A."/>
            <person name="Metz B."/>
            <person name="Misra M."/>
            <person name="Nevalainen H."/>
            <person name="Omann M."/>
            <person name="Packer N."/>
            <person name="Perrone G."/>
            <person name="Uresti-Rivera E.E."/>
            <person name="Salamov A."/>
            <person name="Schmoll M."/>
            <person name="Seiboth B."/>
            <person name="Shapiro H."/>
            <person name="Sukno S."/>
            <person name="Tamayo-Ramos J.A."/>
            <person name="Tisch D."/>
            <person name="Wiest A."/>
            <person name="Wilkinson H.H."/>
            <person name="Zhang M."/>
            <person name="Coutinho P.M."/>
            <person name="Kenerley C.M."/>
            <person name="Monte E."/>
            <person name="Baker S.E."/>
            <person name="Grigoriev I.V."/>
        </authorList>
    </citation>
    <scope>NUCLEOTIDE SEQUENCE [LARGE SCALE GENOMIC DNA]</scope>
    <source>
        <strain evidence="6">ATCC 20476 / IMI 206040</strain>
    </source>
</reference>
<dbReference type="STRING" id="452589.G9NKT3"/>
<dbReference type="Pfam" id="PF04909">
    <property type="entry name" value="Amidohydro_2"/>
    <property type="match status" value="1"/>
</dbReference>
<protein>
    <recommendedName>
        <fullName evidence="4">Amidohydrolase-related domain-containing protein</fullName>
    </recommendedName>
</protein>
<evidence type="ECO:0000313" key="5">
    <source>
        <dbReference type="EMBL" id="EHK48505.1"/>
    </source>
</evidence>
<dbReference type="InterPro" id="IPR032465">
    <property type="entry name" value="ACMSD"/>
</dbReference>
<organism evidence="5 6">
    <name type="scientific">Hypocrea atroviridis (strain ATCC 20476 / IMI 206040)</name>
    <name type="common">Trichoderma atroviride</name>
    <dbReference type="NCBI Taxonomy" id="452589"/>
    <lineage>
        <taxon>Eukaryota</taxon>
        <taxon>Fungi</taxon>
        <taxon>Dikarya</taxon>
        <taxon>Ascomycota</taxon>
        <taxon>Pezizomycotina</taxon>
        <taxon>Sordariomycetes</taxon>
        <taxon>Hypocreomycetidae</taxon>
        <taxon>Hypocreales</taxon>
        <taxon>Hypocreaceae</taxon>
        <taxon>Trichoderma</taxon>
    </lineage>
</organism>
<dbReference type="InterPro" id="IPR006680">
    <property type="entry name" value="Amidohydro-rel"/>
</dbReference>
<keyword evidence="6" id="KW-1185">Reference proteome</keyword>
<dbReference type="PANTHER" id="PTHR21240:SF30">
    <property type="entry name" value="AMIDOHYDROLASE-RELATED DOMAIN-CONTAINING PROTEIN-RELATED"/>
    <property type="match status" value="1"/>
</dbReference>
<keyword evidence="2 3" id="KW-0456">Lyase</keyword>
<evidence type="ECO:0000259" key="4">
    <source>
        <dbReference type="Pfam" id="PF04909"/>
    </source>
</evidence>
<evidence type="ECO:0000256" key="2">
    <source>
        <dbReference type="ARBA" id="ARBA00023239"/>
    </source>
</evidence>
<accession>G9NKT3</accession>
<evidence type="ECO:0000256" key="1">
    <source>
        <dbReference type="ARBA" id="ARBA00022793"/>
    </source>
</evidence>
<dbReference type="EMBL" id="ABDG02000018">
    <property type="protein sequence ID" value="EHK48505.1"/>
    <property type="molecule type" value="Genomic_DNA"/>
</dbReference>